<dbReference type="Proteomes" id="UP000602124">
    <property type="component" value="Unassembled WGS sequence"/>
</dbReference>
<keyword evidence="1" id="KW-1133">Transmembrane helix</keyword>
<sequence>MSWLSRISALLIALAAWLGLGIHVEAQMATTGSLPVTLWILGGYFTVLTNLIVVVVFTLLVIRPGSVGPRTIAGVTISIVLVGVVYGLLLQGLQELTAGAALANVLLHRATPLLVPIYWLVFVPRGALRWVDPLLWAAYPVAYLGYALLRGSAEGHFAYPFIDYVAAGVPQVVVTVAIITAAFLICGMLMVWFDRALAGRTRPAQA</sequence>
<comment type="caution">
    <text evidence="2">The sequence shown here is derived from an EMBL/GenBank/DDBJ whole genome shotgun (WGS) entry which is preliminary data.</text>
</comment>
<dbReference type="AlphaFoldDB" id="A0A934IW28"/>
<name>A0A934IW28_9HYPH</name>
<dbReference type="RefSeq" id="WP_198876586.1">
    <property type="nucleotide sequence ID" value="NZ_JAEKMH010000002.1"/>
</dbReference>
<dbReference type="InterPro" id="IPR049713">
    <property type="entry name" value="Pr6Pr-like"/>
</dbReference>
<proteinExistence type="predicted"/>
<feature type="transmembrane region" description="Helical" evidence="1">
    <location>
        <begin position="172"/>
        <end position="193"/>
    </location>
</feature>
<keyword evidence="1" id="KW-0472">Membrane</keyword>
<organism evidence="2 3">
    <name type="scientific">Devosia sediminis</name>
    <dbReference type="NCBI Taxonomy" id="2798801"/>
    <lineage>
        <taxon>Bacteria</taxon>
        <taxon>Pseudomonadati</taxon>
        <taxon>Pseudomonadota</taxon>
        <taxon>Alphaproteobacteria</taxon>
        <taxon>Hyphomicrobiales</taxon>
        <taxon>Devosiaceae</taxon>
        <taxon>Devosia</taxon>
    </lineage>
</organism>
<feature type="transmembrane region" description="Helical" evidence="1">
    <location>
        <begin position="72"/>
        <end position="89"/>
    </location>
</feature>
<feature type="transmembrane region" description="Helical" evidence="1">
    <location>
        <begin position="101"/>
        <end position="122"/>
    </location>
</feature>
<evidence type="ECO:0000256" key="1">
    <source>
        <dbReference type="SAM" id="Phobius"/>
    </source>
</evidence>
<evidence type="ECO:0000313" key="2">
    <source>
        <dbReference type="EMBL" id="MBJ3785407.1"/>
    </source>
</evidence>
<gene>
    <name evidence="2" type="ORF">JEQ47_11790</name>
</gene>
<dbReference type="NCBIfam" id="NF038065">
    <property type="entry name" value="Pr6Pr"/>
    <property type="match status" value="1"/>
</dbReference>
<evidence type="ECO:0000313" key="3">
    <source>
        <dbReference type="Proteomes" id="UP000602124"/>
    </source>
</evidence>
<feature type="transmembrane region" description="Helical" evidence="1">
    <location>
        <begin position="36"/>
        <end position="60"/>
    </location>
</feature>
<keyword evidence="1" id="KW-0812">Transmembrane</keyword>
<feature type="transmembrane region" description="Helical" evidence="1">
    <location>
        <begin position="134"/>
        <end position="152"/>
    </location>
</feature>
<accession>A0A934IW28</accession>
<keyword evidence="3" id="KW-1185">Reference proteome</keyword>
<reference evidence="2" key="1">
    <citation type="submission" date="2020-12" db="EMBL/GenBank/DDBJ databases">
        <title>Devosia sp. MSA67 isolated from Mo River.</title>
        <authorList>
            <person name="Ma F."/>
            <person name="Zi Z."/>
        </authorList>
    </citation>
    <scope>NUCLEOTIDE SEQUENCE</scope>
    <source>
        <strain evidence="2">MSA67</strain>
    </source>
</reference>
<dbReference type="EMBL" id="JAEKMH010000002">
    <property type="protein sequence ID" value="MBJ3785407.1"/>
    <property type="molecule type" value="Genomic_DNA"/>
</dbReference>
<protein>
    <submittedName>
        <fullName evidence="2">Pr6Pr family membrane protein</fullName>
    </submittedName>
</protein>